<keyword evidence="3 5" id="KW-1133">Transmembrane helix</keyword>
<keyword evidence="7" id="KW-1185">Reference proteome</keyword>
<gene>
    <name evidence="6" type="ORF">NF685_00470</name>
</gene>
<protein>
    <submittedName>
        <fullName evidence="6">DUF1656 domain-containing protein</fullName>
    </submittedName>
</protein>
<evidence type="ECO:0000256" key="3">
    <source>
        <dbReference type="ARBA" id="ARBA00022989"/>
    </source>
</evidence>
<dbReference type="Proteomes" id="UP001523401">
    <property type="component" value="Unassembled WGS sequence"/>
</dbReference>
<dbReference type="EMBL" id="JAMXQU010000001">
    <property type="protein sequence ID" value="MCO6158504.1"/>
    <property type="molecule type" value="Genomic_DNA"/>
</dbReference>
<evidence type="ECO:0000256" key="2">
    <source>
        <dbReference type="ARBA" id="ARBA00022692"/>
    </source>
</evidence>
<sequence>MIPDLCLSGVYIPGFFIVTCLALLMTVTALHLFSITGASRWFTTRSIVEIAVFIILLGLLVRAISIIGPHP</sequence>
<evidence type="ECO:0000256" key="4">
    <source>
        <dbReference type="ARBA" id="ARBA00023136"/>
    </source>
</evidence>
<dbReference type="RefSeq" id="WP_023978903.1">
    <property type="nucleotide sequence ID" value="NZ_BAPW01000035.1"/>
</dbReference>
<keyword evidence="4 5" id="KW-0472">Membrane</keyword>
<feature type="transmembrane region" description="Helical" evidence="5">
    <location>
        <begin position="47"/>
        <end position="68"/>
    </location>
</feature>
<reference evidence="6 7" key="1">
    <citation type="submission" date="2022-06" db="EMBL/GenBank/DDBJ databases">
        <title>Whole-genome of Asaia lannensis strain LMG 27011T.</title>
        <authorList>
            <person name="Sombolestani A."/>
        </authorList>
    </citation>
    <scope>NUCLEOTIDE SEQUENCE [LARGE SCALE GENOMIC DNA]</scope>
    <source>
        <strain evidence="6 7">NBRC 102526</strain>
    </source>
</reference>
<feature type="transmembrane region" description="Helical" evidence="5">
    <location>
        <begin position="12"/>
        <end position="35"/>
    </location>
</feature>
<accession>A0ABT1CEP5</accession>
<proteinExistence type="predicted"/>
<keyword evidence="2 5" id="KW-0812">Transmembrane</keyword>
<evidence type="ECO:0000256" key="1">
    <source>
        <dbReference type="ARBA" id="ARBA00022475"/>
    </source>
</evidence>
<dbReference type="InterPro" id="IPR012451">
    <property type="entry name" value="DUF1656"/>
</dbReference>
<evidence type="ECO:0000256" key="5">
    <source>
        <dbReference type="SAM" id="Phobius"/>
    </source>
</evidence>
<keyword evidence="1" id="KW-1003">Cell membrane</keyword>
<evidence type="ECO:0000313" key="6">
    <source>
        <dbReference type="EMBL" id="MCO6158504.1"/>
    </source>
</evidence>
<evidence type="ECO:0000313" key="7">
    <source>
        <dbReference type="Proteomes" id="UP001523401"/>
    </source>
</evidence>
<name>A0ABT1CEP5_9PROT</name>
<organism evidence="6 7">
    <name type="scientific">Asaia lannensis NBRC 102526</name>
    <dbReference type="NCBI Taxonomy" id="1307926"/>
    <lineage>
        <taxon>Bacteria</taxon>
        <taxon>Pseudomonadati</taxon>
        <taxon>Pseudomonadota</taxon>
        <taxon>Alphaproteobacteria</taxon>
        <taxon>Acetobacterales</taxon>
        <taxon>Acetobacteraceae</taxon>
        <taxon>Asaia</taxon>
    </lineage>
</organism>
<comment type="caution">
    <text evidence="6">The sequence shown here is derived from an EMBL/GenBank/DDBJ whole genome shotgun (WGS) entry which is preliminary data.</text>
</comment>
<dbReference type="Pfam" id="PF07869">
    <property type="entry name" value="DUF1656"/>
    <property type="match status" value="1"/>
</dbReference>